<reference evidence="2 3" key="1">
    <citation type="journal article" date="2011" name="Genome Biol.">
        <title>Comparative genome sequence analysis underscores mycoparasitism as the ancestral life style of Trichoderma.</title>
        <authorList>
            <person name="Kubicek C.P."/>
            <person name="Herrera-Estrella A."/>
            <person name="Seidl-Seiboth V."/>
            <person name="Martinez D.A."/>
            <person name="Druzhinina I.S."/>
            <person name="Thon M."/>
            <person name="Zeilinger S."/>
            <person name="Casas-Flores S."/>
            <person name="Horwitz B.A."/>
            <person name="Mukherjee P.K."/>
            <person name="Mukherjee M."/>
            <person name="Kredics L."/>
            <person name="Alcaraz L.D."/>
            <person name="Aerts A."/>
            <person name="Antal Z."/>
            <person name="Atanasova L."/>
            <person name="Cervantes-Badillo M.G."/>
            <person name="Challacombe J."/>
            <person name="Chertkov O."/>
            <person name="McCluskey K."/>
            <person name="Coulpier F."/>
            <person name="Deshpande N."/>
            <person name="von Doehren H."/>
            <person name="Ebbole D.J."/>
            <person name="Esquivel-Naranjo E.U."/>
            <person name="Fekete E."/>
            <person name="Flipphi M."/>
            <person name="Glaser F."/>
            <person name="Gomez-Rodriguez E.Y."/>
            <person name="Gruber S."/>
            <person name="Han C."/>
            <person name="Henrissat B."/>
            <person name="Hermosa R."/>
            <person name="Hernandez-Onate M."/>
            <person name="Karaffa L."/>
            <person name="Kosti I."/>
            <person name="Le Crom S."/>
            <person name="Lindquist E."/>
            <person name="Lucas S."/>
            <person name="Luebeck M."/>
            <person name="Luebeck P.S."/>
            <person name="Margeot A."/>
            <person name="Metz B."/>
            <person name="Misra M."/>
            <person name="Nevalainen H."/>
            <person name="Omann M."/>
            <person name="Packer N."/>
            <person name="Perrone G."/>
            <person name="Uresti-Rivera E.E."/>
            <person name="Salamov A."/>
            <person name="Schmoll M."/>
            <person name="Seiboth B."/>
            <person name="Shapiro H."/>
            <person name="Sukno S."/>
            <person name="Tamayo-Ramos J.A."/>
            <person name="Tisch D."/>
            <person name="Wiest A."/>
            <person name="Wilkinson H.H."/>
            <person name="Zhang M."/>
            <person name="Coutinho P.M."/>
            <person name="Kenerley C.M."/>
            <person name="Monte E."/>
            <person name="Baker S.E."/>
            <person name="Grigoriev I.V."/>
        </authorList>
    </citation>
    <scope>NUCLEOTIDE SEQUENCE [LARGE SCALE GENOMIC DNA]</scope>
    <source>
        <strain evidence="3">ATCC 20476 / IMI 206040</strain>
    </source>
</reference>
<dbReference type="EMBL" id="ABDG02000017">
    <property type="protein sequence ID" value="EHK49290.1"/>
    <property type="molecule type" value="Genomic_DNA"/>
</dbReference>
<feature type="compositionally biased region" description="Acidic residues" evidence="1">
    <location>
        <begin position="1"/>
        <end position="33"/>
    </location>
</feature>
<name>G9NK71_HYPAI</name>
<proteinExistence type="predicted"/>
<protein>
    <submittedName>
        <fullName evidence="2">Uncharacterized protein</fullName>
    </submittedName>
</protein>
<dbReference type="Proteomes" id="UP000005426">
    <property type="component" value="Unassembled WGS sequence"/>
</dbReference>
<comment type="caution">
    <text evidence="2">The sequence shown here is derived from an EMBL/GenBank/DDBJ whole genome shotgun (WGS) entry which is preliminary data.</text>
</comment>
<feature type="region of interest" description="Disordered" evidence="1">
    <location>
        <begin position="129"/>
        <end position="149"/>
    </location>
</feature>
<feature type="region of interest" description="Disordered" evidence="1">
    <location>
        <begin position="1"/>
        <end position="47"/>
    </location>
</feature>
<keyword evidence="3" id="KW-1185">Reference proteome</keyword>
<sequence>MEGSIEDLIQDLLEDPMEDPMEEAMEDPLEESQPEAREERPASVRRRRVSFAADTKVPKSLIPIKFMRRNSDSTGLKAGFFSNTQRIPRLGGRTDSSKENAGAEVPFKSTATQQTELFLSRLPRPTVEGVFDGKKFGKRPKTYGKRLKK</sequence>
<accession>G9NK71</accession>
<evidence type="ECO:0000256" key="1">
    <source>
        <dbReference type="SAM" id="MobiDB-lite"/>
    </source>
</evidence>
<gene>
    <name evidence="2" type="ORF">TRIATDRAFT_297915</name>
</gene>
<feature type="compositionally biased region" description="Basic residues" evidence="1">
    <location>
        <begin position="136"/>
        <end position="149"/>
    </location>
</feature>
<dbReference type="HOGENOM" id="CLU_1749913_0_0_1"/>
<dbReference type="AlphaFoldDB" id="G9NK71"/>
<dbReference type="STRING" id="452589.G9NK71"/>
<evidence type="ECO:0000313" key="2">
    <source>
        <dbReference type="EMBL" id="EHK49290.1"/>
    </source>
</evidence>
<organism evidence="2 3">
    <name type="scientific">Hypocrea atroviridis (strain ATCC 20476 / IMI 206040)</name>
    <name type="common">Trichoderma atroviride</name>
    <dbReference type="NCBI Taxonomy" id="452589"/>
    <lineage>
        <taxon>Eukaryota</taxon>
        <taxon>Fungi</taxon>
        <taxon>Dikarya</taxon>
        <taxon>Ascomycota</taxon>
        <taxon>Pezizomycotina</taxon>
        <taxon>Sordariomycetes</taxon>
        <taxon>Hypocreomycetidae</taxon>
        <taxon>Hypocreales</taxon>
        <taxon>Hypocreaceae</taxon>
        <taxon>Trichoderma</taxon>
    </lineage>
</organism>
<dbReference type="OrthoDB" id="4899715at2759"/>
<evidence type="ECO:0000313" key="3">
    <source>
        <dbReference type="Proteomes" id="UP000005426"/>
    </source>
</evidence>